<keyword evidence="2" id="KW-1185">Reference proteome</keyword>
<evidence type="ECO:0000313" key="1">
    <source>
        <dbReference type="EMBL" id="KAJ1360616.1"/>
    </source>
</evidence>
<comment type="caution">
    <text evidence="1">The sequence shown here is derived from an EMBL/GenBank/DDBJ whole genome shotgun (WGS) entry which is preliminary data.</text>
</comment>
<dbReference type="AlphaFoldDB" id="A0AAD5N525"/>
<reference evidence="1" key="1">
    <citation type="submission" date="2021-06" db="EMBL/GenBank/DDBJ databases">
        <title>Parelaphostrongylus tenuis whole genome reference sequence.</title>
        <authorList>
            <person name="Garwood T.J."/>
            <person name="Larsen P.A."/>
            <person name="Fountain-Jones N.M."/>
            <person name="Garbe J.R."/>
            <person name="Macchietto M.G."/>
            <person name="Kania S.A."/>
            <person name="Gerhold R.W."/>
            <person name="Richards J.E."/>
            <person name="Wolf T.M."/>
        </authorList>
    </citation>
    <scope>NUCLEOTIDE SEQUENCE</scope>
    <source>
        <strain evidence="1">MNPRO001-30</strain>
        <tissue evidence="1">Meninges</tissue>
    </source>
</reference>
<proteinExistence type="predicted"/>
<gene>
    <name evidence="1" type="ORF">KIN20_019642</name>
</gene>
<dbReference type="EMBL" id="JAHQIW010003923">
    <property type="protein sequence ID" value="KAJ1360616.1"/>
    <property type="molecule type" value="Genomic_DNA"/>
</dbReference>
<dbReference type="Proteomes" id="UP001196413">
    <property type="component" value="Unassembled WGS sequence"/>
</dbReference>
<accession>A0AAD5N525</accession>
<organism evidence="1 2">
    <name type="scientific">Parelaphostrongylus tenuis</name>
    <name type="common">Meningeal worm</name>
    <dbReference type="NCBI Taxonomy" id="148309"/>
    <lineage>
        <taxon>Eukaryota</taxon>
        <taxon>Metazoa</taxon>
        <taxon>Ecdysozoa</taxon>
        <taxon>Nematoda</taxon>
        <taxon>Chromadorea</taxon>
        <taxon>Rhabditida</taxon>
        <taxon>Rhabditina</taxon>
        <taxon>Rhabditomorpha</taxon>
        <taxon>Strongyloidea</taxon>
        <taxon>Metastrongylidae</taxon>
        <taxon>Parelaphostrongylus</taxon>
    </lineage>
</organism>
<protein>
    <submittedName>
        <fullName evidence="1">Uncharacterized protein</fullName>
    </submittedName>
</protein>
<dbReference type="InterPro" id="IPR035940">
    <property type="entry name" value="CAP_sf"/>
</dbReference>
<evidence type="ECO:0000313" key="2">
    <source>
        <dbReference type="Proteomes" id="UP001196413"/>
    </source>
</evidence>
<sequence>MLQITLLTLCGTIFSSKRASTERQVRRSKRPMAANMLLMNYDCDAEIHAYKHVKTCDKKPSSPKERPESSYLLENIHILETNETSLSDSFIAQSVSCGDDIELPDKM</sequence>
<name>A0AAD5N525_PARTN</name>
<dbReference type="Gene3D" id="3.40.33.10">
    <property type="entry name" value="CAP"/>
    <property type="match status" value="1"/>
</dbReference>
<dbReference type="SUPFAM" id="SSF55797">
    <property type="entry name" value="PR-1-like"/>
    <property type="match status" value="1"/>
</dbReference>